<proteinExistence type="predicted"/>
<accession>A0A2B7IT24</accession>
<organism evidence="1 2">
    <name type="scientific">Cutibacterium acnes</name>
    <name type="common">Propionibacterium acnes</name>
    <dbReference type="NCBI Taxonomy" id="1747"/>
    <lineage>
        <taxon>Bacteria</taxon>
        <taxon>Bacillati</taxon>
        <taxon>Actinomycetota</taxon>
        <taxon>Actinomycetes</taxon>
        <taxon>Propionibacteriales</taxon>
        <taxon>Propionibacteriaceae</taxon>
        <taxon>Cutibacterium</taxon>
    </lineage>
</organism>
<protein>
    <submittedName>
        <fullName evidence="1">Uncharacterized protein</fullName>
    </submittedName>
</protein>
<name>A0A2B7IT24_CUTAC</name>
<gene>
    <name evidence="1" type="ORF">B1B09_11700</name>
</gene>
<evidence type="ECO:0000313" key="1">
    <source>
        <dbReference type="EMBL" id="PGF32104.1"/>
    </source>
</evidence>
<comment type="caution">
    <text evidence="1">The sequence shown here is derived from an EMBL/GenBank/DDBJ whole genome shotgun (WGS) entry which is preliminary data.</text>
</comment>
<dbReference type="EMBL" id="MVCE01000006">
    <property type="protein sequence ID" value="PGF32104.1"/>
    <property type="molecule type" value="Genomic_DNA"/>
</dbReference>
<sequence length="71" mass="8192">MNSHATSWPRIHKLTKKLRVPISIDINGLYMSITEASVARNVHYFSPVSADDLIRDSIEQMAAKQRRKNQR</sequence>
<reference evidence="1 2" key="1">
    <citation type="submission" date="2017-02" db="EMBL/GenBank/DDBJ databases">
        <title>Prevalence of linear plasmids in Cutibacterium acnes isolates obtained from cancerous prostatic tissue.</title>
        <authorList>
            <person name="Davidsson S."/>
            <person name="Bruggemann H."/>
        </authorList>
    </citation>
    <scope>NUCLEOTIDE SEQUENCE [LARGE SCALE GENOMIC DNA]</scope>
    <source>
        <strain evidence="1 2">11-78</strain>
    </source>
</reference>
<evidence type="ECO:0000313" key="2">
    <source>
        <dbReference type="Proteomes" id="UP000226191"/>
    </source>
</evidence>
<dbReference type="Proteomes" id="UP000226191">
    <property type="component" value="Unassembled WGS sequence"/>
</dbReference>
<dbReference type="RefSeq" id="WP_002519445.1">
    <property type="nucleotide sequence ID" value="NZ_AP019664.1"/>
</dbReference>
<dbReference type="AlphaFoldDB" id="A0A2B7IT24"/>
<dbReference type="GeneID" id="92857277"/>